<evidence type="ECO:0000256" key="1">
    <source>
        <dbReference type="SAM" id="Phobius"/>
    </source>
</evidence>
<gene>
    <name evidence="2" type="ORF">KM029_07270</name>
</gene>
<evidence type="ECO:0000313" key="2">
    <source>
        <dbReference type="EMBL" id="QWG08731.1"/>
    </source>
</evidence>
<keyword evidence="1" id="KW-1133">Transmembrane helix</keyword>
<organism evidence="2 3">
    <name type="scientific">Flammeovirga kamogawensis</name>
    <dbReference type="NCBI Taxonomy" id="373891"/>
    <lineage>
        <taxon>Bacteria</taxon>
        <taxon>Pseudomonadati</taxon>
        <taxon>Bacteroidota</taxon>
        <taxon>Cytophagia</taxon>
        <taxon>Cytophagales</taxon>
        <taxon>Flammeovirgaceae</taxon>
        <taxon>Flammeovirga</taxon>
    </lineage>
</organism>
<evidence type="ECO:0000313" key="3">
    <source>
        <dbReference type="Proteomes" id="UP000682802"/>
    </source>
</evidence>
<protein>
    <recommendedName>
        <fullName evidence="4">DUF4340 domain-containing protein</fullName>
    </recommendedName>
</protein>
<proteinExistence type="predicted"/>
<name>A0ABX8GYN8_9BACT</name>
<accession>A0ABX8GYN8</accession>
<feature type="transmembrane region" description="Helical" evidence="1">
    <location>
        <begin position="7"/>
        <end position="26"/>
    </location>
</feature>
<keyword evidence="3" id="KW-1185">Reference proteome</keyword>
<keyword evidence="1" id="KW-0812">Transmembrane</keyword>
<evidence type="ECO:0008006" key="4">
    <source>
        <dbReference type="Google" id="ProtNLM"/>
    </source>
</evidence>
<dbReference type="RefSeq" id="WP_144072644.1">
    <property type="nucleotide sequence ID" value="NZ_CP076128.1"/>
</dbReference>
<reference evidence="2 3" key="1">
    <citation type="submission" date="2021-05" db="EMBL/GenBank/DDBJ databases">
        <title>Comparative genomic studies on the polysaccharide-degrading batcterial strains of the Flammeovirga genus.</title>
        <authorList>
            <person name="Zewei F."/>
            <person name="Zheng Z."/>
            <person name="Yu L."/>
            <person name="Ruyue G."/>
            <person name="Yanhong M."/>
            <person name="Yuanyuan C."/>
            <person name="Jingyan G."/>
            <person name="Wenjun H."/>
        </authorList>
    </citation>
    <scope>NUCLEOTIDE SEQUENCE [LARGE SCALE GENOMIC DNA]</scope>
    <source>
        <strain evidence="2 3">YS10</strain>
    </source>
</reference>
<keyword evidence="1" id="KW-0472">Membrane</keyword>
<dbReference type="Proteomes" id="UP000682802">
    <property type="component" value="Chromosome 1"/>
</dbReference>
<sequence>MTNKIKILIGVNLLLVLAIGFSFFNFSASTKTNGEAFFNLEDLSQLSKFVIDGHEIVKEDDGRWIMDGTIDVAPRKMGMLFQALQKVQTIEEKEAMPTAGKEVVIYIAGAPIFTGTIASESDAVSYGKKQGQVYSIEIPGQFVAIEEIFTPSSSTWRDKTLFRTSWRTLKKWSVVYNNNPENNIDITFKDPFYNVKGITALDSAAVYQYVTSLPRIQALYIENRASFVEDTVSKFRPFCQIKMEDLVTAYNTEVNIYPFDNKVFAYLPKTKEVTEIDPKNVQNLLVSWHFFDANDPRKKAQK</sequence>
<dbReference type="EMBL" id="CP076128">
    <property type="protein sequence ID" value="QWG08731.1"/>
    <property type="molecule type" value="Genomic_DNA"/>
</dbReference>